<dbReference type="Proteomes" id="UP000325081">
    <property type="component" value="Unassembled WGS sequence"/>
</dbReference>
<name>A0A5A7P1E2_STRAF</name>
<evidence type="ECO:0000313" key="2">
    <source>
        <dbReference type="EMBL" id="GER26615.1"/>
    </source>
</evidence>
<gene>
    <name evidence="2" type="ORF">STAS_02285</name>
</gene>
<feature type="compositionally biased region" description="Basic and acidic residues" evidence="1">
    <location>
        <begin position="81"/>
        <end position="109"/>
    </location>
</feature>
<sequence>MLGEAETDLRRRRLHGDPVPADAAAAHLVAAFPCRHERVRGLARDVPGEARDQDRRHHRRGEDEDGGAAEAPAGRHPVGLHRGDHHQVERRQIPGHRAGDRHRPAEGGGRRKLVGGGFFVRETDQTISKGIENLQDYILNIHGVPLRSKLQARRLVAQIELAPNHRVNRPLSSVSRSTSSPIFRFAFHAFITKALFTETHTMSSFLLALNSTAFSTNPRRCFCKHVGVNMSRTARMMTFLPRLDRRSILSSFMKVIHTVTVGDLPNRATGDANYDRTQSRAHDMLPRPIARHLTPSTHTTGAKPRALARRCTHDVCYMPIAPRDPCQA</sequence>
<proteinExistence type="predicted"/>
<keyword evidence="2" id="KW-0238">DNA-binding</keyword>
<dbReference type="EMBL" id="BKCP01001113">
    <property type="protein sequence ID" value="GER26615.1"/>
    <property type="molecule type" value="Genomic_DNA"/>
</dbReference>
<dbReference type="GO" id="GO:0003677">
    <property type="term" value="F:DNA binding"/>
    <property type="evidence" value="ECO:0007669"/>
    <property type="project" value="UniProtKB-KW"/>
</dbReference>
<comment type="caution">
    <text evidence="2">The sequence shown here is derived from an EMBL/GenBank/DDBJ whole genome shotgun (WGS) entry which is preliminary data.</text>
</comment>
<organism evidence="2 3">
    <name type="scientific">Striga asiatica</name>
    <name type="common">Asiatic witchweed</name>
    <name type="synonym">Buchnera asiatica</name>
    <dbReference type="NCBI Taxonomy" id="4170"/>
    <lineage>
        <taxon>Eukaryota</taxon>
        <taxon>Viridiplantae</taxon>
        <taxon>Streptophyta</taxon>
        <taxon>Embryophyta</taxon>
        <taxon>Tracheophyta</taxon>
        <taxon>Spermatophyta</taxon>
        <taxon>Magnoliopsida</taxon>
        <taxon>eudicotyledons</taxon>
        <taxon>Gunneridae</taxon>
        <taxon>Pentapetalae</taxon>
        <taxon>asterids</taxon>
        <taxon>lamiids</taxon>
        <taxon>Lamiales</taxon>
        <taxon>Orobanchaceae</taxon>
        <taxon>Buchnereae</taxon>
        <taxon>Striga</taxon>
    </lineage>
</organism>
<protein>
    <submittedName>
        <fullName evidence="2">Replication protein A 70 kDa DNA-binding subunit</fullName>
    </submittedName>
</protein>
<evidence type="ECO:0000256" key="1">
    <source>
        <dbReference type="SAM" id="MobiDB-lite"/>
    </source>
</evidence>
<evidence type="ECO:0000313" key="3">
    <source>
        <dbReference type="Proteomes" id="UP000325081"/>
    </source>
</evidence>
<feature type="region of interest" description="Disordered" evidence="1">
    <location>
        <begin position="43"/>
        <end position="113"/>
    </location>
</feature>
<keyword evidence="3" id="KW-1185">Reference proteome</keyword>
<feature type="compositionally biased region" description="Basic and acidic residues" evidence="1">
    <location>
        <begin position="43"/>
        <end position="55"/>
    </location>
</feature>
<reference evidence="3" key="1">
    <citation type="journal article" date="2019" name="Curr. Biol.">
        <title>Genome Sequence of Striga asiatica Provides Insight into the Evolution of Plant Parasitism.</title>
        <authorList>
            <person name="Yoshida S."/>
            <person name="Kim S."/>
            <person name="Wafula E.K."/>
            <person name="Tanskanen J."/>
            <person name="Kim Y.M."/>
            <person name="Honaas L."/>
            <person name="Yang Z."/>
            <person name="Spallek T."/>
            <person name="Conn C.E."/>
            <person name="Ichihashi Y."/>
            <person name="Cheong K."/>
            <person name="Cui S."/>
            <person name="Der J.P."/>
            <person name="Gundlach H."/>
            <person name="Jiao Y."/>
            <person name="Hori C."/>
            <person name="Ishida J.K."/>
            <person name="Kasahara H."/>
            <person name="Kiba T."/>
            <person name="Kim M.S."/>
            <person name="Koo N."/>
            <person name="Laohavisit A."/>
            <person name="Lee Y.H."/>
            <person name="Lumba S."/>
            <person name="McCourt P."/>
            <person name="Mortimer J.C."/>
            <person name="Mutuku J.M."/>
            <person name="Nomura T."/>
            <person name="Sasaki-Sekimoto Y."/>
            <person name="Seto Y."/>
            <person name="Wang Y."/>
            <person name="Wakatake T."/>
            <person name="Sakakibara H."/>
            <person name="Demura T."/>
            <person name="Yamaguchi S."/>
            <person name="Yoneyama K."/>
            <person name="Manabe R.I."/>
            <person name="Nelson D.C."/>
            <person name="Schulman A.H."/>
            <person name="Timko M.P."/>
            <person name="dePamphilis C.W."/>
            <person name="Choi D."/>
            <person name="Shirasu K."/>
        </authorList>
    </citation>
    <scope>NUCLEOTIDE SEQUENCE [LARGE SCALE GENOMIC DNA]</scope>
    <source>
        <strain evidence="3">cv. UVA1</strain>
    </source>
</reference>
<accession>A0A5A7P1E2</accession>
<dbReference type="AlphaFoldDB" id="A0A5A7P1E2"/>